<evidence type="ECO:0000313" key="7">
    <source>
        <dbReference type="Proteomes" id="UP000250136"/>
    </source>
</evidence>
<dbReference type="Proteomes" id="UP000182125">
    <property type="component" value="Unassembled WGS sequence"/>
</dbReference>
<proteinExistence type="predicted"/>
<keyword evidence="1" id="KW-0472">Membrane</keyword>
<dbReference type="EMBL" id="LIXN01000019">
    <property type="protein sequence ID" value="KQH81662.1"/>
    <property type="molecule type" value="Genomic_DNA"/>
</dbReference>
<sequence length="170" mass="19297">MVVSFEGFSSFLLIVVSPVLLLSLAVLVSNRDIIRRTNFWEGAAKIYTWAIILPAYYLAFIFTFHMMVRYYLVGMIIFVILTVGAMYLTGSLKGDPCKVRGISKHDYMLLGILATVYILIPASITLLKKEFSIGSAIYFAIAILYFGYSFKLLREIHRSNKIRGAQKRCD</sequence>
<dbReference type="STRING" id="277988.SAMN05216170_1142"/>
<name>A0A0Q2RCL9_9EURY</name>
<evidence type="ECO:0000313" key="3">
    <source>
        <dbReference type="EMBL" id="KQH81662.1"/>
    </source>
</evidence>
<evidence type="ECO:0000313" key="2">
    <source>
        <dbReference type="EMBL" id="ASJ13473.1"/>
    </source>
</evidence>
<reference evidence="3 5" key="1">
    <citation type="submission" date="2015-08" db="EMBL/GenBank/DDBJ databases">
        <title>Thermococcus thioreducens DSM 14981 genome sequencing.</title>
        <authorList>
            <person name="Hong S.-J."/>
            <person name="Kim M.-C."/>
            <person name="Shin J.-H."/>
        </authorList>
    </citation>
    <scope>NUCLEOTIDE SEQUENCE [LARGE SCALE GENOMIC DNA]</scope>
    <source>
        <strain evidence="3 5">DSM 14981</strain>
    </source>
</reference>
<keyword evidence="7" id="KW-1185">Reference proteome</keyword>
<reference evidence="2 7" key="2">
    <citation type="submission" date="2016-04" db="EMBL/GenBank/DDBJ databases">
        <title>Complete genome sequence of Thermococcus thioreducens type strain OGL-20P.</title>
        <authorList>
            <person name="Oger P.M."/>
        </authorList>
    </citation>
    <scope>NUCLEOTIDE SEQUENCE [LARGE SCALE GENOMIC DNA]</scope>
    <source>
        <strain evidence="2 7">OGL-20P</strain>
    </source>
</reference>
<keyword evidence="1" id="KW-0812">Transmembrane</keyword>
<feature type="transmembrane region" description="Helical" evidence="1">
    <location>
        <begin position="70"/>
        <end position="88"/>
    </location>
</feature>
<organism evidence="3 5">
    <name type="scientific">Thermococcus thioreducens</name>
    <dbReference type="NCBI Taxonomy" id="277988"/>
    <lineage>
        <taxon>Archaea</taxon>
        <taxon>Methanobacteriati</taxon>
        <taxon>Methanobacteriota</taxon>
        <taxon>Thermococci</taxon>
        <taxon>Thermococcales</taxon>
        <taxon>Thermococcaceae</taxon>
        <taxon>Thermococcus</taxon>
    </lineage>
</organism>
<reference evidence="4 6" key="3">
    <citation type="submission" date="2016-10" db="EMBL/GenBank/DDBJ databases">
        <authorList>
            <person name="de Groot N.N."/>
        </authorList>
    </citation>
    <scope>NUCLEOTIDE SEQUENCE [LARGE SCALE GENOMIC DNA]</scope>
    <source>
        <strain evidence="4 6">OGL-20</strain>
    </source>
</reference>
<evidence type="ECO:0000256" key="1">
    <source>
        <dbReference type="SAM" id="Phobius"/>
    </source>
</evidence>
<feature type="transmembrane region" description="Helical" evidence="1">
    <location>
        <begin position="108"/>
        <end position="127"/>
    </location>
</feature>
<dbReference type="EMBL" id="CP015105">
    <property type="protein sequence ID" value="ASJ13473.1"/>
    <property type="molecule type" value="Genomic_DNA"/>
</dbReference>
<dbReference type="KEGG" id="ttd:A3L14_11540"/>
<feature type="transmembrane region" description="Helical" evidence="1">
    <location>
        <begin position="12"/>
        <end position="34"/>
    </location>
</feature>
<gene>
    <name evidence="2" type="ORF">A3L14_11540</name>
    <name evidence="3" type="ORF">AMR53_10175</name>
    <name evidence="4" type="ORF">SAMN05216170_1142</name>
</gene>
<feature type="transmembrane region" description="Helical" evidence="1">
    <location>
        <begin position="133"/>
        <end position="153"/>
    </location>
</feature>
<evidence type="ECO:0000313" key="6">
    <source>
        <dbReference type="Proteomes" id="UP000182125"/>
    </source>
</evidence>
<evidence type="ECO:0000313" key="5">
    <source>
        <dbReference type="Proteomes" id="UP000051862"/>
    </source>
</evidence>
<dbReference type="AlphaFoldDB" id="A0A0Q2RCL9"/>
<evidence type="ECO:0000313" key="4">
    <source>
        <dbReference type="EMBL" id="SEV96656.1"/>
    </source>
</evidence>
<protein>
    <submittedName>
        <fullName evidence="3">Uncharacterized protein</fullName>
    </submittedName>
</protein>
<dbReference type="PATRIC" id="fig|277988.4.peg.2136"/>
<dbReference type="Proteomes" id="UP000250136">
    <property type="component" value="Chromosome"/>
</dbReference>
<dbReference type="Proteomes" id="UP000051862">
    <property type="component" value="Unassembled WGS sequence"/>
</dbReference>
<feature type="transmembrane region" description="Helical" evidence="1">
    <location>
        <begin position="46"/>
        <end position="64"/>
    </location>
</feature>
<accession>A0A0Q2RCL9</accession>
<keyword evidence="1" id="KW-1133">Transmembrane helix</keyword>
<dbReference type="EMBL" id="FOIW01000001">
    <property type="protein sequence ID" value="SEV96656.1"/>
    <property type="molecule type" value="Genomic_DNA"/>
</dbReference>